<evidence type="ECO:0000256" key="2">
    <source>
        <dbReference type="ARBA" id="ARBA00023125"/>
    </source>
</evidence>
<dbReference type="InterPro" id="IPR004107">
    <property type="entry name" value="Integrase_SAM-like_N"/>
</dbReference>
<proteinExistence type="predicted"/>
<gene>
    <name evidence="5" type="ORF">HAP48_049995</name>
</gene>
<keyword evidence="2 3" id="KW-0238">DNA-binding</keyword>
<feature type="domain" description="Core-binding (CB)" evidence="4">
    <location>
        <begin position="1"/>
        <end position="85"/>
    </location>
</feature>
<dbReference type="InterPro" id="IPR010998">
    <property type="entry name" value="Integrase_recombinase_N"/>
</dbReference>
<dbReference type="SUPFAM" id="SSF47823">
    <property type="entry name" value="lambda integrase-like, N-terminal domain"/>
    <property type="match status" value="1"/>
</dbReference>
<name>A0A974A7B5_9BRAD</name>
<keyword evidence="1" id="KW-0229">DNA integration</keyword>
<dbReference type="AlphaFoldDB" id="A0A974A7B5"/>
<protein>
    <submittedName>
        <fullName evidence="5">Site-specific integrase</fullName>
    </submittedName>
</protein>
<dbReference type="Gene3D" id="1.10.150.130">
    <property type="match status" value="1"/>
</dbReference>
<reference evidence="5" key="1">
    <citation type="submission" date="2020-06" db="EMBL/GenBank/DDBJ databases">
        <title>Whole Genome Sequence of Bradyrhizobium sp. Strain 1S1.</title>
        <authorList>
            <person name="Bromfield E.S.P."/>
            <person name="Cloutier S."/>
        </authorList>
    </citation>
    <scope>NUCLEOTIDE SEQUENCE [LARGE SCALE GENOMIC DNA]</scope>
    <source>
        <strain evidence="5">1S1</strain>
    </source>
</reference>
<dbReference type="Pfam" id="PF02899">
    <property type="entry name" value="Phage_int_SAM_1"/>
    <property type="match status" value="1"/>
</dbReference>
<evidence type="ECO:0000256" key="1">
    <source>
        <dbReference type="ARBA" id="ARBA00022908"/>
    </source>
</evidence>
<dbReference type="EMBL" id="JAAOLE020000002">
    <property type="protein sequence ID" value="NVI50727.1"/>
    <property type="molecule type" value="Genomic_DNA"/>
</dbReference>
<dbReference type="GO" id="GO:0015074">
    <property type="term" value="P:DNA integration"/>
    <property type="evidence" value="ECO:0007669"/>
    <property type="project" value="UniProtKB-KW"/>
</dbReference>
<evidence type="ECO:0000259" key="4">
    <source>
        <dbReference type="PROSITE" id="PS51900"/>
    </source>
</evidence>
<comment type="caution">
    <text evidence="5">The sequence shown here is derived from an EMBL/GenBank/DDBJ whole genome shotgun (WGS) entry which is preliminary data.</text>
</comment>
<dbReference type="GO" id="GO:0003677">
    <property type="term" value="F:DNA binding"/>
    <property type="evidence" value="ECO:0007669"/>
    <property type="project" value="UniProtKB-UniRule"/>
</dbReference>
<evidence type="ECO:0000256" key="3">
    <source>
        <dbReference type="PROSITE-ProRule" id="PRU01248"/>
    </source>
</evidence>
<dbReference type="InterPro" id="IPR044068">
    <property type="entry name" value="CB"/>
</dbReference>
<organism evidence="5">
    <name type="scientific">Bradyrhizobium septentrionale</name>
    <dbReference type="NCBI Taxonomy" id="1404411"/>
    <lineage>
        <taxon>Bacteria</taxon>
        <taxon>Pseudomonadati</taxon>
        <taxon>Pseudomonadota</taxon>
        <taxon>Alphaproteobacteria</taxon>
        <taxon>Hyphomicrobiales</taxon>
        <taxon>Nitrobacteraceae</taxon>
        <taxon>Bradyrhizobium</taxon>
    </lineage>
</organism>
<sequence length="160" mass="18024">MEIGLARDDFLLHCSVERRLSENTLRAYSGDLSDFFAWLSVKENTEVSTDTLKAYLQVMVSDRELTTSTVRRRMACLRAFFRRAVDQGRGKNPFDGWKLALPKRRILPKALSRGEVASLLSRSAAPSTDAGIVEEGLRHSPSAYCCNRPSCWRALPLTRS</sequence>
<evidence type="ECO:0000313" key="5">
    <source>
        <dbReference type="EMBL" id="NVI50727.1"/>
    </source>
</evidence>
<dbReference type="PROSITE" id="PS51900">
    <property type="entry name" value="CB"/>
    <property type="match status" value="1"/>
</dbReference>
<accession>A0A974A7B5</accession>